<accession>A0A7S6ZS56</accession>
<proteinExistence type="predicted"/>
<evidence type="ECO:0000313" key="3">
    <source>
        <dbReference type="Proteomes" id="UP000594059"/>
    </source>
</evidence>
<dbReference type="AlphaFoldDB" id="A0A7S6ZS56"/>
<keyword evidence="1" id="KW-0812">Transmembrane</keyword>
<keyword evidence="3" id="KW-1185">Reference proteome</keyword>
<dbReference type="Proteomes" id="UP000594059">
    <property type="component" value="Chromosome"/>
</dbReference>
<keyword evidence="1" id="KW-1133">Transmembrane helix</keyword>
<evidence type="ECO:0000313" key="2">
    <source>
        <dbReference type="EMBL" id="QOW19503.1"/>
    </source>
</evidence>
<keyword evidence="1" id="KW-0472">Membrane</keyword>
<name>A0A7S6ZS56_9GAMM</name>
<reference evidence="2 3" key="1">
    <citation type="submission" date="2020-10" db="EMBL/GenBank/DDBJ databases">
        <title>complete genome sequencing of Lysobacter sp. H21R20.</title>
        <authorList>
            <person name="Bae J.-W."/>
            <person name="Lee S.-Y."/>
        </authorList>
    </citation>
    <scope>NUCLEOTIDE SEQUENCE [LARGE SCALE GENOMIC DNA]</scope>
    <source>
        <strain evidence="2 3">H21R20</strain>
    </source>
</reference>
<sequence length="106" mass="12018">MKLTDSEIRHFKNVLWGTRFWAWFRWVLLGVLGYTAVAHFSGWKPMTRPDWLVAGALYMLVAWPGLCRTYVFHTLRRVVAEDPEARAQLAAAGVKEFAPGTPAGRA</sequence>
<feature type="transmembrane region" description="Helical" evidence="1">
    <location>
        <begin position="20"/>
        <end position="39"/>
    </location>
</feature>
<feature type="transmembrane region" description="Helical" evidence="1">
    <location>
        <begin position="51"/>
        <end position="71"/>
    </location>
</feature>
<dbReference type="RefSeq" id="WP_193985108.1">
    <property type="nucleotide sequence ID" value="NZ_CP063656.1"/>
</dbReference>
<dbReference type="KEGG" id="lcic:INQ41_13000"/>
<dbReference type="EMBL" id="CP063656">
    <property type="protein sequence ID" value="QOW19503.1"/>
    <property type="molecule type" value="Genomic_DNA"/>
</dbReference>
<organism evidence="2 3">
    <name type="scientific">Novilysobacter ciconiae</name>
    <dbReference type="NCBI Taxonomy" id="2781022"/>
    <lineage>
        <taxon>Bacteria</taxon>
        <taxon>Pseudomonadati</taxon>
        <taxon>Pseudomonadota</taxon>
        <taxon>Gammaproteobacteria</taxon>
        <taxon>Lysobacterales</taxon>
        <taxon>Lysobacteraceae</taxon>
        <taxon>Novilysobacter</taxon>
    </lineage>
</organism>
<evidence type="ECO:0000256" key="1">
    <source>
        <dbReference type="SAM" id="Phobius"/>
    </source>
</evidence>
<gene>
    <name evidence="2" type="ORF">INQ41_13000</name>
</gene>
<protein>
    <submittedName>
        <fullName evidence="2">Uncharacterized protein</fullName>
    </submittedName>
</protein>